<name>A0A7G2C9B6_9TRYP</name>
<proteinExistence type="predicted"/>
<sequence>MSAPVKRGAMAQKLRDTYTEDLSLAQVHQWSEHSTQELDQFITEVSKARQELGKQPAGAAATPTAVLQLLQRYQQLGKSVFEAVEQIRLVIAIRIPERKEEDNLGVAVQFAVLGSLDTIQNALVKGSSEGKEGGASLPCGVFVAREYLKERGAVEEKVLGDGKEEKKKVPPSALLELQQIDTDYLLRVEMAALHVSVLLKAFINSYALNWKKLIDPRNSSRDRMVA</sequence>
<dbReference type="EMBL" id="LR877147">
    <property type="protein sequence ID" value="CAD2214602.1"/>
    <property type="molecule type" value="Genomic_DNA"/>
</dbReference>
<dbReference type="Proteomes" id="UP000515908">
    <property type="component" value="Chromosome 03"/>
</dbReference>
<gene>
    <name evidence="2" type="ORF">ADEAN_000205300</name>
</gene>
<dbReference type="InterPro" id="IPR003186">
    <property type="entry name" value="PA28_C"/>
</dbReference>
<dbReference type="InterPro" id="IPR036997">
    <property type="entry name" value="PA28_C_sf"/>
</dbReference>
<dbReference type="Pfam" id="PF02252">
    <property type="entry name" value="PA28_C"/>
    <property type="match status" value="1"/>
</dbReference>
<dbReference type="AlphaFoldDB" id="A0A7G2C9B6"/>
<dbReference type="OrthoDB" id="244716at2759"/>
<dbReference type="SUPFAM" id="SSF47216">
    <property type="entry name" value="Proteasome activator"/>
    <property type="match status" value="1"/>
</dbReference>
<organism evidence="2 3">
    <name type="scientific">Angomonas deanei</name>
    <dbReference type="NCBI Taxonomy" id="59799"/>
    <lineage>
        <taxon>Eukaryota</taxon>
        <taxon>Discoba</taxon>
        <taxon>Euglenozoa</taxon>
        <taxon>Kinetoplastea</taxon>
        <taxon>Metakinetoplastina</taxon>
        <taxon>Trypanosomatida</taxon>
        <taxon>Trypanosomatidae</taxon>
        <taxon>Strigomonadinae</taxon>
        <taxon>Angomonas</taxon>
    </lineage>
</organism>
<evidence type="ECO:0000313" key="3">
    <source>
        <dbReference type="Proteomes" id="UP000515908"/>
    </source>
</evidence>
<dbReference type="VEuPathDB" id="TriTrypDB:ADEAN_000205300"/>
<keyword evidence="2" id="KW-0647">Proteasome</keyword>
<dbReference type="InterPro" id="IPR036252">
    <property type="entry name" value="Proteasome_activ_sf"/>
</dbReference>
<dbReference type="GO" id="GO:0008537">
    <property type="term" value="C:proteasome activator complex"/>
    <property type="evidence" value="ECO:0007669"/>
    <property type="project" value="InterPro"/>
</dbReference>
<keyword evidence="3" id="KW-1185">Reference proteome</keyword>
<accession>A0A7G2C9B6</accession>
<evidence type="ECO:0000313" key="2">
    <source>
        <dbReference type="EMBL" id="CAD2214602.1"/>
    </source>
</evidence>
<feature type="domain" description="Proteasome activator PA28 C-terminal" evidence="1">
    <location>
        <begin position="62"/>
        <end position="123"/>
    </location>
</feature>
<evidence type="ECO:0000259" key="1">
    <source>
        <dbReference type="Pfam" id="PF02252"/>
    </source>
</evidence>
<protein>
    <submittedName>
        <fullName evidence="2">Proteasome activator pa28 beta subunit, putative</fullName>
    </submittedName>
</protein>
<reference evidence="2 3" key="1">
    <citation type="submission" date="2020-08" db="EMBL/GenBank/DDBJ databases">
        <authorList>
            <person name="Newling K."/>
            <person name="Davey J."/>
            <person name="Forrester S."/>
        </authorList>
    </citation>
    <scope>NUCLEOTIDE SEQUENCE [LARGE SCALE GENOMIC DNA]</scope>
    <source>
        <strain evidence="3">Crithidia deanei Carvalho (ATCC PRA-265)</strain>
    </source>
</reference>
<dbReference type="Gene3D" id="1.20.120.180">
    <property type="entry name" value="Proteasome activator pa28, C-terminal domain"/>
    <property type="match status" value="1"/>
</dbReference>